<dbReference type="PANTHER" id="PTHR30451:SF5">
    <property type="entry name" value="SLR0019 PROTEIN"/>
    <property type="match status" value="1"/>
</dbReference>
<keyword evidence="1" id="KW-0732">Signal</keyword>
<dbReference type="InterPro" id="IPR042186">
    <property type="entry name" value="FimD_plug_dom"/>
</dbReference>
<evidence type="ECO:0000313" key="2">
    <source>
        <dbReference type="EMBL" id="MCD2519063.1"/>
    </source>
</evidence>
<reference evidence="2" key="1">
    <citation type="submission" date="2021-11" db="EMBL/GenBank/DDBJ databases">
        <title>The complete genome of Massilia sp sp. G4R7.</title>
        <authorList>
            <person name="Liu L."/>
            <person name="Yue J."/>
            <person name="Yuan J."/>
            <person name="Yang F."/>
            <person name="Li L."/>
        </authorList>
    </citation>
    <scope>NUCLEOTIDE SEQUENCE</scope>
    <source>
        <strain evidence="2">G4R7</strain>
    </source>
</reference>
<dbReference type="InterPro" id="IPR000015">
    <property type="entry name" value="Fimb_usher"/>
</dbReference>
<sequence>MAGRGRSGRWLAAPVLALAVAAAFAQAAPGAPDAPVELYLELSIDGRATGAVLPFRRHADGRLSSDAAALREAGLDTARLKLPETGDVDLGSVDGLRFAFDAAAQSVDLRLDDSLRDAQVLRTRRERRAEAGSVSPGFVLNYDLYARFGEQRGLSTLNELRWFGGHGVVATSGNAVLAGGRRRYVRYDSSWTRSDPATLSTLQLGDFVTPSLNWSRSYRMAGVEWRKNFDLRPDLLTYPVAAIAGSAVVPSKVSLYVNGVQQMAREVPGGPFLVDGITGLNGAGQATLVTQDALGRTVERSVPLYVDTRLMARGLSDFAVSAGVLRRDYGLESFRYGSSPVASASLRHGVIDAFTIEAHAEGGRSQVAAGVGALARLGMLGVVTGSVSGSAGRYRGQQVQLGYQFISQRVAVDVQSTRASKGYGDLGSLERQPVNRASDRASLAWSQPWLGSVSASYIRYALAQGADSGDGQDARLVSVAWSRTLGLGVYLSVNAFRDLDRPRARGLNLSFSFALGSRVSGSASSARQNGATSRIATLSRAPDFAGGFGWGLQSGDNAGERFGQAQLQYLGAHGLFNASASRTGGGAGATAASAGFTGALVAMDGALLPARQVGAAFALVSTGVPGVPVLQENRPIGVTDGGGHILLPNLIPYTANLISIDTAALPADVRVRSTSMQVVPRAMAGVEARFPVERYRAATVILHDRDGNPVPPGTRVAVVGADGKAAETIAGYDGVVFVEGLSGRTRLRMETAAGTCEAGFDYAIGGADIPTIGPLRCLPVK</sequence>
<accession>A0ABS8QC04</accession>
<dbReference type="Proteomes" id="UP001179361">
    <property type="component" value="Unassembled WGS sequence"/>
</dbReference>
<keyword evidence="3" id="KW-1185">Reference proteome</keyword>
<dbReference type="Pfam" id="PF00577">
    <property type="entry name" value="Usher"/>
    <property type="match status" value="1"/>
</dbReference>
<comment type="caution">
    <text evidence="2">The sequence shown here is derived from an EMBL/GenBank/DDBJ whole genome shotgun (WGS) entry which is preliminary data.</text>
</comment>
<evidence type="ECO:0000256" key="1">
    <source>
        <dbReference type="SAM" id="SignalP"/>
    </source>
</evidence>
<organism evidence="2 3">
    <name type="scientific">Massilia phyllostachyos</name>
    <dbReference type="NCBI Taxonomy" id="2898585"/>
    <lineage>
        <taxon>Bacteria</taxon>
        <taxon>Pseudomonadati</taxon>
        <taxon>Pseudomonadota</taxon>
        <taxon>Betaproteobacteria</taxon>
        <taxon>Burkholderiales</taxon>
        <taxon>Oxalobacteraceae</taxon>
        <taxon>Telluria group</taxon>
        <taxon>Massilia</taxon>
    </lineage>
</organism>
<gene>
    <name evidence="2" type="ORF">LQ564_22430</name>
</gene>
<evidence type="ECO:0000313" key="3">
    <source>
        <dbReference type="Proteomes" id="UP001179361"/>
    </source>
</evidence>
<dbReference type="Gene3D" id="2.60.40.2610">
    <property type="entry name" value="Outer membrane usher protein FimD, plug domain"/>
    <property type="match status" value="1"/>
</dbReference>
<dbReference type="EMBL" id="JAJNOC010000010">
    <property type="protein sequence ID" value="MCD2519063.1"/>
    <property type="molecule type" value="Genomic_DNA"/>
</dbReference>
<feature type="signal peptide" evidence="1">
    <location>
        <begin position="1"/>
        <end position="27"/>
    </location>
</feature>
<dbReference type="Gene3D" id="2.60.40.3110">
    <property type="match status" value="1"/>
</dbReference>
<dbReference type="RefSeq" id="WP_231060338.1">
    <property type="nucleotide sequence ID" value="NZ_JAJNOC010000010.1"/>
</dbReference>
<feature type="chain" id="PRO_5045365519" evidence="1">
    <location>
        <begin position="28"/>
        <end position="781"/>
    </location>
</feature>
<dbReference type="PANTHER" id="PTHR30451">
    <property type="entry name" value="OUTER MEMBRANE USHER PROTEIN"/>
    <property type="match status" value="1"/>
</dbReference>
<proteinExistence type="predicted"/>
<name>A0ABS8QC04_9BURK</name>
<protein>
    <submittedName>
        <fullName evidence="2">Fimbria/pilus outer membrane usher protein</fullName>
    </submittedName>
</protein>